<dbReference type="GO" id="GO:0005886">
    <property type="term" value="C:plasma membrane"/>
    <property type="evidence" value="ECO:0007669"/>
    <property type="project" value="UniProtKB-ARBA"/>
</dbReference>
<evidence type="ECO:0000256" key="4">
    <source>
        <dbReference type="ARBA" id="ARBA00022692"/>
    </source>
</evidence>
<comment type="subcellular location">
    <subcellularLocation>
        <location evidence="1 8">Membrane</location>
        <topology evidence="1 8">Multi-pass membrane protein</topology>
    </subcellularLocation>
</comment>
<feature type="transmembrane region" description="Helical" evidence="10">
    <location>
        <begin position="259"/>
        <end position="278"/>
    </location>
</feature>
<gene>
    <name evidence="11" type="ORF">KLDO_g916</name>
</gene>
<feature type="transmembrane region" description="Helical" evidence="10">
    <location>
        <begin position="491"/>
        <end position="511"/>
    </location>
</feature>
<dbReference type="GO" id="GO:0071916">
    <property type="term" value="F:dipeptide transmembrane transporter activity"/>
    <property type="evidence" value="ECO:0007669"/>
    <property type="project" value="UniProtKB-ARBA"/>
</dbReference>
<evidence type="ECO:0000256" key="8">
    <source>
        <dbReference type="RuleBase" id="RU003755"/>
    </source>
</evidence>
<evidence type="ECO:0000313" key="12">
    <source>
        <dbReference type="Proteomes" id="UP000031516"/>
    </source>
</evidence>
<dbReference type="PROSITE" id="PS01023">
    <property type="entry name" value="PTR2_2"/>
    <property type="match status" value="1"/>
</dbReference>
<evidence type="ECO:0000256" key="1">
    <source>
        <dbReference type="ARBA" id="ARBA00004141"/>
    </source>
</evidence>
<evidence type="ECO:0000256" key="5">
    <source>
        <dbReference type="ARBA" id="ARBA00022856"/>
    </source>
</evidence>
<proteinExistence type="inferred from homology"/>
<keyword evidence="7 10" id="KW-0472">Membrane</keyword>
<dbReference type="AlphaFoldDB" id="A0A0A8L320"/>
<feature type="transmembrane region" description="Helical" evidence="10">
    <location>
        <begin position="523"/>
        <end position="545"/>
    </location>
</feature>
<evidence type="ECO:0000256" key="10">
    <source>
        <dbReference type="SAM" id="Phobius"/>
    </source>
</evidence>
<reference evidence="11 12" key="1">
    <citation type="submission" date="2014-03" db="EMBL/GenBank/DDBJ databases">
        <title>The genome of Kluyveromyces dobzhanskii.</title>
        <authorList>
            <person name="Nystedt B."/>
            <person name="Astrom S."/>
        </authorList>
    </citation>
    <scope>NUCLEOTIDE SEQUENCE [LARGE SCALE GENOMIC DNA]</scope>
    <source>
        <strain evidence="11 12">CBS 2104</strain>
    </source>
</reference>
<evidence type="ECO:0000256" key="3">
    <source>
        <dbReference type="ARBA" id="ARBA00022448"/>
    </source>
</evidence>
<feature type="transmembrane region" description="Helical" evidence="10">
    <location>
        <begin position="284"/>
        <end position="306"/>
    </location>
</feature>
<keyword evidence="3 8" id="KW-0813">Transport</keyword>
<evidence type="ECO:0000256" key="7">
    <source>
        <dbReference type="ARBA" id="ARBA00023136"/>
    </source>
</evidence>
<evidence type="ECO:0000313" key="11">
    <source>
        <dbReference type="EMBL" id="CDO92600.1"/>
    </source>
</evidence>
<dbReference type="FunFam" id="1.20.1250.20:FF:000085">
    <property type="entry name" value="MFS peptide transporter Ptr2"/>
    <property type="match status" value="1"/>
</dbReference>
<keyword evidence="6 10" id="KW-1133">Transmembrane helix</keyword>
<keyword evidence="5" id="KW-0571">Peptide transport</keyword>
<dbReference type="Gene3D" id="1.20.1250.20">
    <property type="entry name" value="MFS general substrate transporter like domains"/>
    <property type="match status" value="1"/>
</dbReference>
<feature type="transmembrane region" description="Helical" evidence="10">
    <location>
        <begin position="551"/>
        <end position="573"/>
    </location>
</feature>
<keyword evidence="12" id="KW-1185">Reference proteome</keyword>
<feature type="transmembrane region" description="Helical" evidence="10">
    <location>
        <begin position="204"/>
        <end position="228"/>
    </location>
</feature>
<keyword evidence="4 8" id="KW-0812">Transmembrane</keyword>
<dbReference type="SUPFAM" id="SSF103473">
    <property type="entry name" value="MFS general substrate transporter"/>
    <property type="match status" value="1"/>
</dbReference>
<dbReference type="InterPro" id="IPR018456">
    <property type="entry name" value="PTR2_symporter_CS"/>
</dbReference>
<feature type="region of interest" description="Disordered" evidence="9">
    <location>
        <begin position="1"/>
        <end position="40"/>
    </location>
</feature>
<dbReference type="PANTHER" id="PTHR11654">
    <property type="entry name" value="OLIGOPEPTIDE TRANSPORTER-RELATED"/>
    <property type="match status" value="1"/>
</dbReference>
<dbReference type="OrthoDB" id="8904098at2759"/>
<comment type="similarity">
    <text evidence="2 8">Belongs to the major facilitator superfamily. Proton-dependent oligopeptide transporter (POT/PTR) (TC 2.A.17) family.</text>
</comment>
<name>A0A0A8L320_9SACH</name>
<feature type="compositionally biased region" description="Polar residues" evidence="9">
    <location>
        <begin position="14"/>
        <end position="28"/>
    </location>
</feature>
<feature type="transmembrane region" description="Helical" evidence="10">
    <location>
        <begin position="367"/>
        <end position="384"/>
    </location>
</feature>
<comment type="caution">
    <text evidence="11">The sequence shown here is derived from an EMBL/GenBank/DDBJ whole genome shotgun (WGS) entry which is preliminary data.</text>
</comment>
<sequence>MSSTEKGLLKDGNIDNNNSALPTESPVTSDDEFAGENKAEKKINNNDIEIYITKDNSAHSDKVDFIGEDDGDDNGREPTEEELFSLRHVSERIPFTCWLIAVVELAERFTYYGLSAPFQNYMQNGPNDTPKGVLQLKSQGATALSYFFQFWCYVTPLLGGYLSDTFWGKYNTICVGCGVYVAGTLILFVTAIPDINDKNSSLGGFITSLILIGIGTGLIKSNLSVLIADQIPKTRPKIKVLKKTGERVIEDPNITMQNVFMFFYLMINVGSLSVMATTHLEAKYGFWAAYLLTFCFFWVGIAVLVFGRNKYVRRPIGDNVIAKCFKICWIGLCNGFNLNRAVPSLNPEKEYPWNDTFIDEIRRAFKACKVFVFYPVYWVVYGQMLNNFVTQAGTMELHGLPNDFLQAINSIALIVLIPLMEHFLYPFIRRFTPLRPVTKIFFGFCFGSSAMVYAAVLQHFIYKAGPCYEFPMACAPEYLNTPNRVHIGWQVPAYVLISVSEIFASITGLEYAYSKAPASMKAFIMSIFLVTNAVGSAIGIALSPTAENPKYVWTFSGLAVACFIAGCLFWICFHRYNRDEESMNALDYKTEEEMLAGVGVTGEGAALYSISSVRSRAQKQNLEQQFPRSDEIR</sequence>
<keyword evidence="5" id="KW-0653">Protein transport</keyword>
<dbReference type="InterPro" id="IPR036259">
    <property type="entry name" value="MFS_trans_sf"/>
</dbReference>
<feature type="transmembrane region" description="Helical" evidence="10">
    <location>
        <begin position="404"/>
        <end position="428"/>
    </location>
</feature>
<dbReference type="Pfam" id="PF00854">
    <property type="entry name" value="PTR2"/>
    <property type="match status" value="1"/>
</dbReference>
<feature type="transmembrane region" description="Helical" evidence="10">
    <location>
        <begin position="440"/>
        <end position="462"/>
    </location>
</feature>
<dbReference type="InterPro" id="IPR000109">
    <property type="entry name" value="POT_fam"/>
</dbReference>
<evidence type="ECO:0000256" key="2">
    <source>
        <dbReference type="ARBA" id="ARBA00005982"/>
    </source>
</evidence>
<accession>A0A0A8L320</accession>
<feature type="transmembrane region" description="Helical" evidence="10">
    <location>
        <begin position="170"/>
        <end position="192"/>
    </location>
</feature>
<organism evidence="11 12">
    <name type="scientific">Kluyveromyces dobzhanskii CBS 2104</name>
    <dbReference type="NCBI Taxonomy" id="1427455"/>
    <lineage>
        <taxon>Eukaryota</taxon>
        <taxon>Fungi</taxon>
        <taxon>Dikarya</taxon>
        <taxon>Ascomycota</taxon>
        <taxon>Saccharomycotina</taxon>
        <taxon>Saccharomycetes</taxon>
        <taxon>Saccharomycetales</taxon>
        <taxon>Saccharomycetaceae</taxon>
        <taxon>Kluyveromyces</taxon>
    </lineage>
</organism>
<protein>
    <submittedName>
        <fullName evidence="11">WGS project CCBQ000000000 data, contig 00012</fullName>
    </submittedName>
</protein>
<evidence type="ECO:0000256" key="9">
    <source>
        <dbReference type="SAM" id="MobiDB-lite"/>
    </source>
</evidence>
<evidence type="ECO:0000256" key="6">
    <source>
        <dbReference type="ARBA" id="ARBA00022989"/>
    </source>
</evidence>
<feature type="transmembrane region" description="Helical" evidence="10">
    <location>
        <begin position="143"/>
        <end position="163"/>
    </location>
</feature>
<dbReference type="EMBL" id="CCBQ010000016">
    <property type="protein sequence ID" value="CDO92600.1"/>
    <property type="molecule type" value="Genomic_DNA"/>
</dbReference>
<dbReference type="Proteomes" id="UP000031516">
    <property type="component" value="Unassembled WGS sequence"/>
</dbReference>